<proteinExistence type="predicted"/>
<evidence type="ECO:0000313" key="1">
    <source>
        <dbReference type="EMBL" id="MFC4107594.1"/>
    </source>
</evidence>
<dbReference type="Proteomes" id="UP001595868">
    <property type="component" value="Unassembled WGS sequence"/>
</dbReference>
<evidence type="ECO:0008006" key="3">
    <source>
        <dbReference type="Google" id="ProtNLM"/>
    </source>
</evidence>
<reference evidence="2" key="1">
    <citation type="journal article" date="2019" name="Int. J. Syst. Evol. Microbiol.">
        <title>The Global Catalogue of Microorganisms (GCM) 10K type strain sequencing project: providing services to taxonomists for standard genome sequencing and annotation.</title>
        <authorList>
            <consortium name="The Broad Institute Genomics Platform"/>
            <consortium name="The Broad Institute Genome Sequencing Center for Infectious Disease"/>
            <person name="Wu L."/>
            <person name="Ma J."/>
        </authorList>
    </citation>
    <scope>NUCLEOTIDE SEQUENCE [LARGE SCALE GENOMIC DNA]</scope>
    <source>
        <strain evidence="2">2902at01</strain>
    </source>
</reference>
<accession>A0ABV8KNJ9</accession>
<protein>
    <recommendedName>
        <fullName evidence="3">Excreted virulence factor EspC, type VII ESX diderm</fullName>
    </recommendedName>
</protein>
<organism evidence="1 2">
    <name type="scientific">Micromonospora zhanjiangensis</name>
    <dbReference type="NCBI Taxonomy" id="1522057"/>
    <lineage>
        <taxon>Bacteria</taxon>
        <taxon>Bacillati</taxon>
        <taxon>Actinomycetota</taxon>
        <taxon>Actinomycetes</taxon>
        <taxon>Micromonosporales</taxon>
        <taxon>Micromonosporaceae</taxon>
        <taxon>Micromonospora</taxon>
    </lineage>
</organism>
<dbReference type="RefSeq" id="WP_377546700.1">
    <property type="nucleotide sequence ID" value="NZ_JBHSBN010000010.1"/>
</dbReference>
<gene>
    <name evidence="1" type="ORF">ACFOX0_16900</name>
</gene>
<evidence type="ECO:0000313" key="2">
    <source>
        <dbReference type="Proteomes" id="UP001595868"/>
    </source>
</evidence>
<dbReference type="EMBL" id="JBHSBN010000010">
    <property type="protein sequence ID" value="MFC4107594.1"/>
    <property type="molecule type" value="Genomic_DNA"/>
</dbReference>
<comment type="caution">
    <text evidence="1">The sequence shown here is derived from an EMBL/GenBank/DDBJ whole genome shotgun (WGS) entry which is preliminary data.</text>
</comment>
<keyword evidence="2" id="KW-1185">Reference proteome</keyword>
<sequence length="91" mass="9991">MVASHYTKAGHSLDEALHGLAQAFLRSPRLGGPYGPAYEPWRALRDEMRKILTQTASNLELTGDALCIAAENYERSDTAAEAEFNRLRNGG</sequence>
<name>A0ABV8KNJ9_9ACTN</name>